<accession>A0ABP3QV44</accession>
<protein>
    <submittedName>
        <fullName evidence="2">DUF2125 domain-containing protein</fullName>
    </submittedName>
</protein>
<gene>
    <name evidence="2" type="ORF">GCM10008943_11720</name>
</gene>
<dbReference type="EMBL" id="BAAADE010000001">
    <property type="protein sequence ID" value="GAA0598169.1"/>
    <property type="molecule type" value="Genomic_DNA"/>
</dbReference>
<sequence length="342" mass="36991">MSMTPTATTPVTPSGRKLKLLYILLALVAVLYTAGWFYLANKVEARAASDLKGLTAKGVNVQCENLKTSGYPLKLDVVCESISWQQKSEGISFMAGRFSSGSAIYAPLSLNNQLTGPAFINLPGLEPLEIDWSSFTSNARLAQPFPTEISLKSFDLNISLRSEPTASELLSKLEELEIKLSNKDNNFNLDGRFAGLEFAPQLISRNKMPEIDGLVDITLFDSENLLAHRDLPFPENLRGQSGEIKQVMVSLSNGAVISFRGPFSVSYDGEINGQIKIALTNPPALAQAAQALFPQESNNIATLLFAIAAMPKDENGNPTLDVTIKDGKANAGFIPLGRLPTL</sequence>
<dbReference type="InterPro" id="IPR018666">
    <property type="entry name" value="DUF2125"/>
</dbReference>
<evidence type="ECO:0000313" key="3">
    <source>
        <dbReference type="Proteomes" id="UP001424441"/>
    </source>
</evidence>
<comment type="caution">
    <text evidence="2">The sequence shown here is derived from an EMBL/GenBank/DDBJ whole genome shotgun (WGS) entry which is preliminary data.</text>
</comment>
<keyword evidence="3" id="KW-1185">Reference proteome</keyword>
<keyword evidence="1" id="KW-0472">Membrane</keyword>
<organism evidence="2 3">
    <name type="scientific">Paenochrobactrum glaciei</name>
    <dbReference type="NCBI Taxonomy" id="486407"/>
    <lineage>
        <taxon>Bacteria</taxon>
        <taxon>Pseudomonadati</taxon>
        <taxon>Pseudomonadota</taxon>
        <taxon>Alphaproteobacteria</taxon>
        <taxon>Hyphomicrobiales</taxon>
        <taxon>Brucellaceae</taxon>
        <taxon>Paenochrobactrum</taxon>
    </lineage>
</organism>
<dbReference type="Pfam" id="PF09898">
    <property type="entry name" value="DUF2125"/>
    <property type="match status" value="1"/>
</dbReference>
<evidence type="ECO:0000313" key="2">
    <source>
        <dbReference type="EMBL" id="GAA0598169.1"/>
    </source>
</evidence>
<dbReference type="Proteomes" id="UP001424441">
    <property type="component" value="Unassembled WGS sequence"/>
</dbReference>
<keyword evidence="1" id="KW-1133">Transmembrane helix</keyword>
<feature type="transmembrane region" description="Helical" evidence="1">
    <location>
        <begin position="20"/>
        <end position="39"/>
    </location>
</feature>
<reference evidence="3" key="1">
    <citation type="journal article" date="2019" name="Int. J. Syst. Evol. Microbiol.">
        <title>The Global Catalogue of Microorganisms (GCM) 10K type strain sequencing project: providing services to taxonomists for standard genome sequencing and annotation.</title>
        <authorList>
            <consortium name="The Broad Institute Genomics Platform"/>
            <consortium name="The Broad Institute Genome Sequencing Center for Infectious Disease"/>
            <person name="Wu L."/>
            <person name="Ma J."/>
        </authorList>
    </citation>
    <scope>NUCLEOTIDE SEQUENCE [LARGE SCALE GENOMIC DNA]</scope>
    <source>
        <strain evidence="3">JCM 15115</strain>
    </source>
</reference>
<keyword evidence="1" id="KW-0812">Transmembrane</keyword>
<evidence type="ECO:0000256" key="1">
    <source>
        <dbReference type="SAM" id="Phobius"/>
    </source>
</evidence>
<name>A0ABP3QV44_9HYPH</name>
<proteinExistence type="predicted"/>